<dbReference type="Proteomes" id="UP000677228">
    <property type="component" value="Unassembled WGS sequence"/>
</dbReference>
<gene>
    <name evidence="1" type="ORF">OVA965_LOCUS39156</name>
    <name evidence="2" type="ORF">TMI583_LOCUS40422</name>
</gene>
<name>A0A8S2UH17_9BILA</name>
<evidence type="ECO:0000313" key="1">
    <source>
        <dbReference type="EMBL" id="CAF1548492.1"/>
    </source>
</evidence>
<evidence type="ECO:0000313" key="3">
    <source>
        <dbReference type="Proteomes" id="UP000682733"/>
    </source>
</evidence>
<dbReference type="EMBL" id="CAJOBA010062447">
    <property type="protein sequence ID" value="CAF4338007.1"/>
    <property type="molecule type" value="Genomic_DNA"/>
</dbReference>
<accession>A0A8S2UH17</accession>
<sequence length="87" mass="10227">MNDASTAKNITNTCETLIEWCEKGDAMVVDRGFRDVIDSFVEMDYEPKMPEFVTKGQKQHTVEQANRSRLITKVRWRVESYHARMKK</sequence>
<protein>
    <recommendedName>
        <fullName evidence="4">DDE Tnp4 domain-containing protein</fullName>
    </recommendedName>
</protein>
<dbReference type="Proteomes" id="UP000682733">
    <property type="component" value="Unassembled WGS sequence"/>
</dbReference>
<dbReference type="EMBL" id="CAJNOK010040023">
    <property type="protein sequence ID" value="CAF1548492.1"/>
    <property type="molecule type" value="Genomic_DNA"/>
</dbReference>
<organism evidence="2 3">
    <name type="scientific">Didymodactylos carnosus</name>
    <dbReference type="NCBI Taxonomy" id="1234261"/>
    <lineage>
        <taxon>Eukaryota</taxon>
        <taxon>Metazoa</taxon>
        <taxon>Spiralia</taxon>
        <taxon>Gnathifera</taxon>
        <taxon>Rotifera</taxon>
        <taxon>Eurotatoria</taxon>
        <taxon>Bdelloidea</taxon>
        <taxon>Philodinida</taxon>
        <taxon>Philodinidae</taxon>
        <taxon>Didymodactylos</taxon>
    </lineage>
</organism>
<evidence type="ECO:0000313" key="2">
    <source>
        <dbReference type="EMBL" id="CAF4338007.1"/>
    </source>
</evidence>
<comment type="caution">
    <text evidence="2">The sequence shown here is derived from an EMBL/GenBank/DDBJ whole genome shotgun (WGS) entry which is preliminary data.</text>
</comment>
<reference evidence="2" key="1">
    <citation type="submission" date="2021-02" db="EMBL/GenBank/DDBJ databases">
        <authorList>
            <person name="Nowell W R."/>
        </authorList>
    </citation>
    <scope>NUCLEOTIDE SEQUENCE</scope>
</reference>
<proteinExistence type="predicted"/>
<dbReference type="AlphaFoldDB" id="A0A8S2UH17"/>
<evidence type="ECO:0008006" key="4">
    <source>
        <dbReference type="Google" id="ProtNLM"/>
    </source>
</evidence>